<dbReference type="GO" id="GO:0005737">
    <property type="term" value="C:cytoplasm"/>
    <property type="evidence" value="ECO:0007669"/>
    <property type="project" value="InterPro"/>
</dbReference>
<comment type="similarity">
    <text evidence="1">Belongs to the peptidase M17 family.</text>
</comment>
<keyword evidence="4" id="KW-0378">Hydrolase</keyword>
<sequence>MTSSELITVIKGPTTDKLTKDNAIIFAGQVSMLRKIKFDATMSANMNGLVTETCWRSCIDALPVAGGLMPLHANKYKFIALPERRSRYTSKSNTHVLAKEMRDTKLPEQCKDLRVILVCAYEHALSLVSSVARTYPLYSRKKDFVPMNVVVEVVCMDKDLTAPDVSMLSNLACAIRTTARLVDSPANELTTDKYVDEAVAIGKKLGCNSTVIKGDELLKRGFGGIYHVGKAGPTPPAFVVLSHEPSGAKDTFALVGKGIIYDVGGMHLKTTTNMLGMKRDMAGSAALMGAFATLVKAKFSENLHLCLCIAENNISPMANKPDDVITLLSGKTVEITNTDAEGRLVLADGVFYAKNMLKAKHIINMATLTGAQAYMTGKTHAAIMCSKEESEDKMVSAGLHSGDLVHPMIYAPDMHAIDLFSPVADTNNANWGDVQNLLPPRSAAAALFVGSHIEYGENLDWIHVDMLAPSHCEGRSTAWGVSFVVAALGKSTAVPLLQMIGQ</sequence>
<evidence type="ECO:0000313" key="6">
    <source>
        <dbReference type="EMBL" id="GMR30082.1"/>
    </source>
</evidence>
<organism evidence="6 7">
    <name type="scientific">Pristionchus mayeri</name>
    <dbReference type="NCBI Taxonomy" id="1317129"/>
    <lineage>
        <taxon>Eukaryota</taxon>
        <taxon>Metazoa</taxon>
        <taxon>Ecdysozoa</taxon>
        <taxon>Nematoda</taxon>
        <taxon>Chromadorea</taxon>
        <taxon>Rhabditida</taxon>
        <taxon>Rhabditina</taxon>
        <taxon>Diplogasteromorpha</taxon>
        <taxon>Diplogasteroidea</taxon>
        <taxon>Neodiplogasteridae</taxon>
        <taxon>Pristionchus</taxon>
    </lineage>
</organism>
<evidence type="ECO:0000256" key="1">
    <source>
        <dbReference type="ARBA" id="ARBA00009528"/>
    </source>
</evidence>
<evidence type="ECO:0000256" key="2">
    <source>
        <dbReference type="ARBA" id="ARBA00022438"/>
    </source>
</evidence>
<dbReference type="SUPFAM" id="SSF53187">
    <property type="entry name" value="Zn-dependent exopeptidases"/>
    <property type="match status" value="1"/>
</dbReference>
<accession>A0AAN4YW49</accession>
<reference evidence="7" key="1">
    <citation type="submission" date="2022-10" db="EMBL/GenBank/DDBJ databases">
        <title>Genome assembly of Pristionchus species.</title>
        <authorList>
            <person name="Yoshida K."/>
            <person name="Sommer R.J."/>
        </authorList>
    </citation>
    <scope>NUCLEOTIDE SEQUENCE [LARGE SCALE GENOMIC DNA]</scope>
    <source>
        <strain evidence="7">RS5460</strain>
    </source>
</reference>
<dbReference type="PANTHER" id="PTHR11963:SF4">
    <property type="entry name" value="AMINOPEPTIDASE NPEPL1-RELATED"/>
    <property type="match status" value="1"/>
</dbReference>
<evidence type="ECO:0000256" key="4">
    <source>
        <dbReference type="ARBA" id="ARBA00022801"/>
    </source>
</evidence>
<dbReference type="GO" id="GO:0070006">
    <property type="term" value="F:metalloaminopeptidase activity"/>
    <property type="evidence" value="ECO:0007669"/>
    <property type="project" value="InterPro"/>
</dbReference>
<dbReference type="PANTHER" id="PTHR11963">
    <property type="entry name" value="LEUCINE AMINOPEPTIDASE-RELATED"/>
    <property type="match status" value="1"/>
</dbReference>
<dbReference type="PRINTS" id="PR00481">
    <property type="entry name" value="LAMNOPPTDASE"/>
</dbReference>
<dbReference type="GO" id="GO:0006508">
    <property type="term" value="P:proteolysis"/>
    <property type="evidence" value="ECO:0007669"/>
    <property type="project" value="UniProtKB-KW"/>
</dbReference>
<keyword evidence="2" id="KW-0031">Aminopeptidase</keyword>
<keyword evidence="7" id="KW-1185">Reference proteome</keyword>
<feature type="domain" description="Cytosol aminopeptidase" evidence="5">
    <location>
        <begin position="337"/>
        <end position="344"/>
    </location>
</feature>
<dbReference type="Proteomes" id="UP001328107">
    <property type="component" value="Unassembled WGS sequence"/>
</dbReference>
<keyword evidence="3" id="KW-0645">Protease</keyword>
<dbReference type="Gene3D" id="3.40.50.10590">
    <property type="entry name" value="Zn-dependent exopeptidases"/>
    <property type="match status" value="1"/>
</dbReference>
<dbReference type="GO" id="GO:0030145">
    <property type="term" value="F:manganese ion binding"/>
    <property type="evidence" value="ECO:0007669"/>
    <property type="project" value="InterPro"/>
</dbReference>
<dbReference type="AlphaFoldDB" id="A0AAN4YW49"/>
<dbReference type="EMBL" id="BTRK01000001">
    <property type="protein sequence ID" value="GMR30082.1"/>
    <property type="molecule type" value="Genomic_DNA"/>
</dbReference>
<evidence type="ECO:0000256" key="3">
    <source>
        <dbReference type="ARBA" id="ARBA00022670"/>
    </source>
</evidence>
<evidence type="ECO:0000259" key="5">
    <source>
        <dbReference type="PROSITE" id="PS00631"/>
    </source>
</evidence>
<proteinExistence type="inferred from homology"/>
<gene>
    <name evidence="6" type="ORF">PMAYCL1PPCAC_00277</name>
</gene>
<dbReference type="InterPro" id="IPR000819">
    <property type="entry name" value="Peptidase_M17_C"/>
</dbReference>
<name>A0AAN4YW49_9BILA</name>
<evidence type="ECO:0000313" key="7">
    <source>
        <dbReference type="Proteomes" id="UP001328107"/>
    </source>
</evidence>
<dbReference type="InterPro" id="IPR011356">
    <property type="entry name" value="Leucine_aapep/pepB"/>
</dbReference>
<dbReference type="Pfam" id="PF00883">
    <property type="entry name" value="Peptidase_M17"/>
    <property type="match status" value="1"/>
</dbReference>
<dbReference type="Gene3D" id="3.40.630.10">
    <property type="entry name" value="Zn peptidases"/>
    <property type="match status" value="1"/>
</dbReference>
<dbReference type="CDD" id="cd00433">
    <property type="entry name" value="Peptidase_M17"/>
    <property type="match status" value="1"/>
</dbReference>
<dbReference type="PROSITE" id="PS00631">
    <property type="entry name" value="CYTOSOL_AP"/>
    <property type="match status" value="1"/>
</dbReference>
<protein>
    <recommendedName>
        <fullName evidence="5">Cytosol aminopeptidase domain-containing protein</fullName>
    </recommendedName>
</protein>
<comment type="caution">
    <text evidence="6">The sequence shown here is derived from an EMBL/GenBank/DDBJ whole genome shotgun (WGS) entry which is preliminary data.</text>
</comment>